<dbReference type="EMBL" id="BA000058">
    <property type="protein sequence ID" value="BAO04794.1"/>
    <property type="molecule type" value="Genomic_DNA"/>
</dbReference>
<proteinExistence type="predicted"/>
<dbReference type="HOGENOM" id="CLU_3041945_0_0_9"/>
<organism evidence="1">
    <name type="scientific">Clostridium botulinum B str. Osaka05</name>
    <dbReference type="NCBI Taxonomy" id="1407017"/>
    <lineage>
        <taxon>Bacteria</taxon>
        <taxon>Bacillati</taxon>
        <taxon>Bacillota</taxon>
        <taxon>Clostridia</taxon>
        <taxon>Eubacteriales</taxon>
        <taxon>Clostridiaceae</taxon>
        <taxon>Clostridium</taxon>
    </lineage>
</organism>
<accession>A0A060N9F0</accession>
<keyword evidence="1" id="KW-0808">Transferase</keyword>
<keyword evidence="1" id="KW-0418">Kinase</keyword>
<dbReference type="AlphaFoldDB" id="A0A060N9F0"/>
<dbReference type="RefSeq" id="WP_154219136.1">
    <property type="nucleotide sequence ID" value="NZ_BA000058.1"/>
</dbReference>
<evidence type="ECO:0000313" key="1">
    <source>
        <dbReference type="EMBL" id="BAO04794.1"/>
    </source>
</evidence>
<dbReference type="Proteomes" id="UP000054164">
    <property type="component" value="Unassembled WGS sequence"/>
</dbReference>
<gene>
    <name evidence="1" type="ORF">CBO05P1_075</name>
</gene>
<reference evidence="1" key="1">
    <citation type="submission" date="2013-10" db="EMBL/GenBank/DDBJ databases">
        <title>Draft genome sequence of Clostridium botulinum type B strain Osaka05.</title>
        <authorList>
            <person name="Sakaguchi Y."/>
            <person name="Hosomi K."/>
            <person name="Uchiyama J."/>
            <person name="Ogura Y."/>
            <person name="Sakaguchi M."/>
            <person name="Kohda T."/>
            <person name="Mukamoto M."/>
            <person name="Misawa N."/>
            <person name="Matsuzaki S."/>
            <person name="Hayashi T."/>
            <person name="Kozaki S."/>
        </authorList>
    </citation>
    <scope>NUCLEOTIDE SEQUENCE</scope>
    <source>
        <strain evidence="1">Osaka05</strain>
    </source>
</reference>
<name>A0A060N9F0_CLOBO</name>
<sequence>MIEIKRVKAIKTNNALKYTRDKEYEARISQQCKSILFIINDNGDNVIVNKYDFI</sequence>
<dbReference type="GO" id="GO:0016301">
    <property type="term" value="F:kinase activity"/>
    <property type="evidence" value="ECO:0007669"/>
    <property type="project" value="UniProtKB-KW"/>
</dbReference>
<protein>
    <submittedName>
        <fullName evidence="1">ATPase/histidine kinase/DNA gyrase B/HSP90 domain protein</fullName>
    </submittedName>
</protein>